<dbReference type="PANTHER" id="PTHR12128:SF66">
    <property type="entry name" value="4-HYDROXY-2-OXOGLUTARATE ALDOLASE, MITOCHONDRIAL"/>
    <property type="match status" value="1"/>
</dbReference>
<accession>A0A8E1W474</accession>
<dbReference type="SUPFAM" id="SSF51569">
    <property type="entry name" value="Aldolase"/>
    <property type="match status" value="1"/>
</dbReference>
<gene>
    <name evidence="5" type="ORF">H5411_31390</name>
</gene>
<protein>
    <submittedName>
        <fullName evidence="5">Dihydrodipicolinate synthase family protein</fullName>
    </submittedName>
</protein>
<dbReference type="Proteomes" id="UP000550260">
    <property type="component" value="Unassembled WGS sequence"/>
</dbReference>
<name>A0A8E1W474_9PSEU</name>
<evidence type="ECO:0000256" key="2">
    <source>
        <dbReference type="ARBA" id="ARBA00023239"/>
    </source>
</evidence>
<evidence type="ECO:0000256" key="3">
    <source>
        <dbReference type="PIRNR" id="PIRNR001365"/>
    </source>
</evidence>
<dbReference type="Pfam" id="PF00701">
    <property type="entry name" value="DHDPS"/>
    <property type="match status" value="1"/>
</dbReference>
<dbReference type="GO" id="GO:0005829">
    <property type="term" value="C:cytosol"/>
    <property type="evidence" value="ECO:0007669"/>
    <property type="project" value="TreeGrafter"/>
</dbReference>
<keyword evidence="2 3" id="KW-0456">Lyase</keyword>
<dbReference type="PANTHER" id="PTHR12128">
    <property type="entry name" value="DIHYDRODIPICOLINATE SYNTHASE"/>
    <property type="match status" value="1"/>
</dbReference>
<sequence>MAGAVTAMLAPGVWGVVATPFTGSALDVDEPSLARLVEHYAALGVAGLTVLGVFGEAARLDTAERRAVLETVLDSVDLPVVVGATGLSTAPVIEDVALAAELAGPRLAGAMVQVNSGDPQVLSRHLAAVHEATGAGLVVQDYPLVSGVRVGPAALAAALSATPGVVAVKAEAPPTTTAIATLTESLDLPVFGGLGGLGLLDELAAGAAGAMTGFSFPEGLLACVEAWRTGGYSAAREAFLPYLPLVNFEQQATVALAIRKECLRRRGLIMDAGVRPPAAALPEALREQLHRHVTAVSTMTEVA</sequence>
<feature type="binding site" evidence="4">
    <location>
        <position position="211"/>
    </location>
    <ligand>
        <name>pyruvate</name>
        <dbReference type="ChEBI" id="CHEBI:15361"/>
    </ligand>
</feature>
<comment type="caution">
    <text evidence="5">The sequence shown here is derived from an EMBL/GenBank/DDBJ whole genome shotgun (WGS) entry which is preliminary data.</text>
</comment>
<dbReference type="InterPro" id="IPR013785">
    <property type="entry name" value="Aldolase_TIM"/>
</dbReference>
<dbReference type="GO" id="GO:0008840">
    <property type="term" value="F:4-hydroxy-tetrahydrodipicolinate synthase activity"/>
    <property type="evidence" value="ECO:0007669"/>
    <property type="project" value="TreeGrafter"/>
</dbReference>
<evidence type="ECO:0000313" key="6">
    <source>
        <dbReference type="Proteomes" id="UP000550260"/>
    </source>
</evidence>
<dbReference type="SMART" id="SM01130">
    <property type="entry name" value="DHDPS"/>
    <property type="match status" value="1"/>
</dbReference>
<dbReference type="EMBL" id="JACJHR010000057">
    <property type="protein sequence ID" value="MBB2503632.1"/>
    <property type="molecule type" value="Genomic_DNA"/>
</dbReference>
<organism evidence="5 6">
    <name type="scientific">Amycolatopsis echigonensis</name>
    <dbReference type="NCBI Taxonomy" id="2576905"/>
    <lineage>
        <taxon>Bacteria</taxon>
        <taxon>Bacillati</taxon>
        <taxon>Actinomycetota</taxon>
        <taxon>Actinomycetes</taxon>
        <taxon>Pseudonocardiales</taxon>
        <taxon>Pseudonocardiaceae</taxon>
        <taxon>Amycolatopsis</taxon>
    </lineage>
</organism>
<evidence type="ECO:0000256" key="4">
    <source>
        <dbReference type="PIRSR" id="PIRSR001365-2"/>
    </source>
</evidence>
<evidence type="ECO:0000256" key="1">
    <source>
        <dbReference type="ARBA" id="ARBA00007592"/>
    </source>
</evidence>
<reference evidence="5 6" key="1">
    <citation type="submission" date="2020-08" db="EMBL/GenBank/DDBJ databases">
        <title>Amycolatopsis echigonensis JCM 21831.</title>
        <authorList>
            <person name="Tedsree N."/>
            <person name="Kuncharoen N."/>
            <person name="Likhitwitayawuid K."/>
            <person name="Tanasupawat S."/>
        </authorList>
    </citation>
    <scope>NUCLEOTIDE SEQUENCE [LARGE SCALE GENOMIC DNA]</scope>
    <source>
        <strain evidence="5 6">JCM 21831</strain>
    </source>
</reference>
<dbReference type="InterPro" id="IPR002220">
    <property type="entry name" value="DapA-like"/>
</dbReference>
<proteinExistence type="inferred from homology"/>
<evidence type="ECO:0000313" key="5">
    <source>
        <dbReference type="EMBL" id="MBB2503632.1"/>
    </source>
</evidence>
<dbReference type="Gene3D" id="3.20.20.70">
    <property type="entry name" value="Aldolase class I"/>
    <property type="match status" value="1"/>
</dbReference>
<dbReference type="PIRSF" id="PIRSF001365">
    <property type="entry name" value="DHDPS"/>
    <property type="match status" value="1"/>
</dbReference>
<dbReference type="CDD" id="cd00408">
    <property type="entry name" value="DHDPS-like"/>
    <property type="match status" value="1"/>
</dbReference>
<comment type="similarity">
    <text evidence="1 3">Belongs to the DapA family.</text>
</comment>
<dbReference type="AlphaFoldDB" id="A0A8E1W474"/>